<dbReference type="EMBL" id="CP096115">
    <property type="protein sequence ID" value="UUX92214.1"/>
    <property type="molecule type" value="Genomic_DNA"/>
</dbReference>
<protein>
    <submittedName>
        <fullName evidence="1">Uncharacterized protein</fullName>
    </submittedName>
</protein>
<dbReference type="AlphaFoldDB" id="A0A9E7PNI3"/>
<dbReference type="GeneID" id="74308593"/>
<evidence type="ECO:0000313" key="2">
    <source>
        <dbReference type="Proteomes" id="UP001060368"/>
    </source>
</evidence>
<keyword evidence="2" id="KW-1185">Reference proteome</keyword>
<sequence length="85" mass="9065">MILSQGFTRAGRDSQGFEGVAGKVEKGVPGPSLPGHIAWGWVLGEGSFSPLLLPDIQFLQSFSAGHMETRYSTSVHICGITDMKS</sequence>
<proteinExistence type="predicted"/>
<organism evidence="1 2">
    <name type="scientific">Methanoplanus endosymbiosus</name>
    <dbReference type="NCBI Taxonomy" id="33865"/>
    <lineage>
        <taxon>Archaea</taxon>
        <taxon>Methanobacteriati</taxon>
        <taxon>Methanobacteriota</taxon>
        <taxon>Stenosarchaea group</taxon>
        <taxon>Methanomicrobia</taxon>
        <taxon>Methanomicrobiales</taxon>
        <taxon>Methanomicrobiaceae</taxon>
        <taxon>Methanoplanus</taxon>
    </lineage>
</organism>
<dbReference type="KEGG" id="mend:L6E24_12785"/>
<reference evidence="1" key="1">
    <citation type="submission" date="2022-04" db="EMBL/GenBank/DDBJ databases">
        <title>Complete genome of Methanoplanus endosymbiosus DSM 3599.</title>
        <authorList>
            <person name="Chen S.-C."/>
            <person name="You Y.-T."/>
            <person name="Zhou Y.-Z."/>
            <person name="Lai M.-C."/>
        </authorList>
    </citation>
    <scope>NUCLEOTIDE SEQUENCE</scope>
    <source>
        <strain evidence="1">DSM 3599</strain>
    </source>
</reference>
<accession>A0A9E7PNI3</accession>
<name>A0A9E7PNI3_9EURY</name>
<evidence type="ECO:0000313" key="1">
    <source>
        <dbReference type="EMBL" id="UUX92214.1"/>
    </source>
</evidence>
<gene>
    <name evidence="1" type="ORF">L6E24_12785</name>
</gene>
<dbReference type="RefSeq" id="WP_257742364.1">
    <property type="nucleotide sequence ID" value="NZ_CP096115.1"/>
</dbReference>
<dbReference type="Proteomes" id="UP001060368">
    <property type="component" value="Chromosome"/>
</dbReference>